<evidence type="ECO:0000256" key="4">
    <source>
        <dbReference type="ARBA" id="ARBA00022847"/>
    </source>
</evidence>
<dbReference type="GO" id="GO:0006820">
    <property type="term" value="P:monoatomic anion transport"/>
    <property type="evidence" value="ECO:0007669"/>
    <property type="project" value="TreeGrafter"/>
</dbReference>
<dbReference type="Proteomes" id="UP000053105">
    <property type="component" value="Unassembled WGS sequence"/>
</dbReference>
<keyword evidence="4" id="KW-0769">Symport</keyword>
<feature type="non-terminal residue" evidence="9">
    <location>
        <position position="1"/>
    </location>
</feature>
<dbReference type="SUPFAM" id="SSF103473">
    <property type="entry name" value="MFS general substrate transporter"/>
    <property type="match status" value="1"/>
</dbReference>
<gene>
    <name evidence="9" type="ORF">WN51_12642</name>
</gene>
<feature type="domain" description="Major facilitator superfamily (MFS) profile" evidence="8">
    <location>
        <begin position="19"/>
        <end position="428"/>
    </location>
</feature>
<dbReference type="PANTHER" id="PTHR11662">
    <property type="entry name" value="SOLUTE CARRIER FAMILY 17"/>
    <property type="match status" value="1"/>
</dbReference>
<feature type="transmembrane region" description="Helical" evidence="7">
    <location>
        <begin position="200"/>
        <end position="219"/>
    </location>
</feature>
<dbReference type="Gene3D" id="1.20.1250.20">
    <property type="entry name" value="MFS general substrate transporter like domains"/>
    <property type="match status" value="2"/>
</dbReference>
<dbReference type="PANTHER" id="PTHR11662:SF336">
    <property type="entry name" value="LP19554P"/>
    <property type="match status" value="1"/>
</dbReference>
<dbReference type="GO" id="GO:0016020">
    <property type="term" value="C:membrane"/>
    <property type="evidence" value="ECO:0007669"/>
    <property type="project" value="UniProtKB-SubCell"/>
</dbReference>
<keyword evidence="3 7" id="KW-0812">Transmembrane</keyword>
<dbReference type="InterPro" id="IPR036259">
    <property type="entry name" value="MFS_trans_sf"/>
</dbReference>
<evidence type="ECO:0000256" key="1">
    <source>
        <dbReference type="ARBA" id="ARBA00004141"/>
    </source>
</evidence>
<name>A0A0N0U5E2_9HYME</name>
<dbReference type="InterPro" id="IPR020846">
    <property type="entry name" value="MFS_dom"/>
</dbReference>
<dbReference type="Pfam" id="PF07690">
    <property type="entry name" value="MFS_1"/>
    <property type="match status" value="1"/>
</dbReference>
<evidence type="ECO:0000256" key="7">
    <source>
        <dbReference type="SAM" id="Phobius"/>
    </source>
</evidence>
<keyword evidence="10" id="KW-1185">Reference proteome</keyword>
<feature type="transmembrane region" description="Helical" evidence="7">
    <location>
        <begin position="300"/>
        <end position="323"/>
    </location>
</feature>
<dbReference type="InterPro" id="IPR011701">
    <property type="entry name" value="MFS"/>
</dbReference>
<dbReference type="FunFam" id="1.20.1250.20:FF:000003">
    <property type="entry name" value="Solute carrier family 17 member 3"/>
    <property type="match status" value="1"/>
</dbReference>
<keyword evidence="5 7" id="KW-1133">Transmembrane helix</keyword>
<evidence type="ECO:0000256" key="5">
    <source>
        <dbReference type="ARBA" id="ARBA00022989"/>
    </source>
</evidence>
<feature type="transmembrane region" description="Helical" evidence="7">
    <location>
        <begin position="344"/>
        <end position="373"/>
    </location>
</feature>
<dbReference type="PROSITE" id="PS50850">
    <property type="entry name" value="MFS"/>
    <property type="match status" value="1"/>
</dbReference>
<evidence type="ECO:0000313" key="10">
    <source>
        <dbReference type="Proteomes" id="UP000053105"/>
    </source>
</evidence>
<evidence type="ECO:0000256" key="3">
    <source>
        <dbReference type="ARBA" id="ARBA00022692"/>
    </source>
</evidence>
<sequence>NVYTYISERIPRRAILGAMMFLACMFSYMIRTNLSIIIVAMTNTTSKDGISGPACSAVIATNGNSTSHKPAVLKDYGERFEWNQHVQGFLLSGYFYGVLPASVPAGLLAEKYGGSKIVAFATLIPAILNLLMPWASDIHYGVVFALRFLMGFFGAAIYPALHAMIARWVPPSEKGGPFGTVVTFTLCGQIISAFGWKAAYYVTSGLILIFYVLWIFLIYDTPDIHPKITKNEKDYIKEQIGTTISKQKVKLPVRAVATSVPFIVLLWAHFANMWGIYFIATNGPKYTLEVLGFNMKSGGSITGLPYIARLGAGILFAAAGDYVRRKNILTLNWIRKIFMLFSHMGPALALIVMTYVGCDAITAIIMLIVALTFNGAACQTSLQNHQDLAPNYAGSLYGIMNTFGSFPGFIIPPIIGALTNERVRINQI</sequence>
<evidence type="ECO:0000256" key="6">
    <source>
        <dbReference type="ARBA" id="ARBA00023136"/>
    </source>
</evidence>
<feature type="transmembrane region" description="Helical" evidence="7">
    <location>
        <begin position="255"/>
        <end position="280"/>
    </location>
</feature>
<feature type="transmembrane region" description="Helical" evidence="7">
    <location>
        <begin position="14"/>
        <end position="41"/>
    </location>
</feature>
<dbReference type="FunFam" id="1.20.1250.20:FF:000423">
    <property type="entry name" value="Putative inorganic phosphate cotransporter-like Protein"/>
    <property type="match status" value="1"/>
</dbReference>
<dbReference type="OrthoDB" id="2985014at2759"/>
<keyword evidence="2" id="KW-0813">Transport</keyword>
<accession>A0A0N0U5E2</accession>
<dbReference type="GO" id="GO:0015293">
    <property type="term" value="F:symporter activity"/>
    <property type="evidence" value="ECO:0007669"/>
    <property type="project" value="UniProtKB-KW"/>
</dbReference>
<evidence type="ECO:0000259" key="8">
    <source>
        <dbReference type="PROSITE" id="PS50850"/>
    </source>
</evidence>
<feature type="transmembrane region" description="Helical" evidence="7">
    <location>
        <begin position="117"/>
        <end position="136"/>
    </location>
</feature>
<dbReference type="STRING" id="166423.A0A0N0U5E2"/>
<feature type="transmembrane region" description="Helical" evidence="7">
    <location>
        <begin position="142"/>
        <end position="165"/>
    </location>
</feature>
<organism evidence="9 10">
    <name type="scientific">Melipona quadrifasciata</name>
    <dbReference type="NCBI Taxonomy" id="166423"/>
    <lineage>
        <taxon>Eukaryota</taxon>
        <taxon>Metazoa</taxon>
        <taxon>Ecdysozoa</taxon>
        <taxon>Arthropoda</taxon>
        <taxon>Hexapoda</taxon>
        <taxon>Insecta</taxon>
        <taxon>Pterygota</taxon>
        <taxon>Neoptera</taxon>
        <taxon>Endopterygota</taxon>
        <taxon>Hymenoptera</taxon>
        <taxon>Apocrita</taxon>
        <taxon>Aculeata</taxon>
        <taxon>Apoidea</taxon>
        <taxon>Anthophila</taxon>
        <taxon>Apidae</taxon>
        <taxon>Melipona</taxon>
    </lineage>
</organism>
<proteinExistence type="predicted"/>
<comment type="subcellular location">
    <subcellularLocation>
        <location evidence="1">Membrane</location>
        <topology evidence="1">Multi-pass membrane protein</topology>
    </subcellularLocation>
</comment>
<dbReference type="AlphaFoldDB" id="A0A0N0U5E2"/>
<protein>
    <submittedName>
        <fullName evidence="9">Sialin</fullName>
    </submittedName>
</protein>
<evidence type="ECO:0000256" key="2">
    <source>
        <dbReference type="ARBA" id="ARBA00022448"/>
    </source>
</evidence>
<dbReference type="EMBL" id="KQ435775">
    <property type="protein sequence ID" value="KOX74958.1"/>
    <property type="molecule type" value="Genomic_DNA"/>
</dbReference>
<evidence type="ECO:0000313" key="9">
    <source>
        <dbReference type="EMBL" id="KOX74958.1"/>
    </source>
</evidence>
<keyword evidence="6 7" id="KW-0472">Membrane</keyword>
<dbReference type="InterPro" id="IPR050382">
    <property type="entry name" value="MFS_Na/Anion_cotransporter"/>
</dbReference>
<feature type="transmembrane region" description="Helical" evidence="7">
    <location>
        <begin position="89"/>
        <end position="110"/>
    </location>
</feature>
<reference evidence="9 10" key="1">
    <citation type="submission" date="2015-07" db="EMBL/GenBank/DDBJ databases">
        <title>The genome of Melipona quadrifasciata.</title>
        <authorList>
            <person name="Pan H."/>
            <person name="Kapheim K."/>
        </authorList>
    </citation>
    <scope>NUCLEOTIDE SEQUENCE [LARGE SCALE GENOMIC DNA]</scope>
    <source>
        <strain evidence="9">0111107301</strain>
        <tissue evidence="9">Whole body</tissue>
    </source>
</reference>